<evidence type="ECO:0000256" key="7">
    <source>
        <dbReference type="ARBA" id="ARBA00048539"/>
    </source>
</evidence>
<gene>
    <name evidence="8" type="primary">tilS</name>
    <name evidence="10" type="ORF">AVDCRST_MAG28-2731</name>
</gene>
<dbReference type="SUPFAM" id="SSF52402">
    <property type="entry name" value="Adenine nucleotide alpha hydrolases-like"/>
    <property type="match status" value="1"/>
</dbReference>
<name>A0A6J4QWP2_9ACTN</name>
<sequence length="463" mass="51559">MLPATCLQVVSYNTFMEPNQFPTAVGETLSRLGLEWRHSLAMVSGGPDSVAMLRVLVGLGARPLVLHIDHGLRGEESREDAEFVRELCERLGVFCEVRRIALDPGGGNLQEKAREERYRVAHQLADERGLSVIFLGHTADDVAETVLMNLARGAGLRGLSGIPPVRGRIARPLIERHRIEILGYLKSLDQPYRTDPTNLTLKYARNRVRQQVLPVLEDLYPGAAGNIARNATLLREDLEALEGLAQQAVSVRGEEVVIPLDEFDKMPIAVARYALRIAYSRVVPDALPLNSAAVEAILSMSRKAGRTRLHRPSRDVEVAVRSGSEVSFYRKGRGAEPPTGEEEVREGEACFDGWLVTTREVSRLDLFDAVRPEVAYLDASKGPFRVRMAREGDSIRPLGLGGEKKVLRAMMDRKVPKDLRRRTPVILDARGRVAWVFLGELGEEFKVTPETERVLRIEVEKNS</sequence>
<comment type="domain">
    <text evidence="8">The N-terminal region contains the highly conserved SGGXDS motif, predicted to be a P-loop motif involved in ATP binding.</text>
</comment>
<comment type="function">
    <text evidence="8">Ligates lysine onto the cytidine present at position 34 of the AUA codon-specific tRNA(Ile) that contains the anticodon CAU, in an ATP-dependent manner. Cytidine is converted to lysidine, thus changing the amino acid specificity of the tRNA from methionine to isoleucine.</text>
</comment>
<keyword evidence="6 8" id="KW-0067">ATP-binding</keyword>
<dbReference type="PANTHER" id="PTHR43033">
    <property type="entry name" value="TRNA(ILE)-LYSIDINE SYNTHASE-RELATED"/>
    <property type="match status" value="1"/>
</dbReference>
<comment type="catalytic activity">
    <reaction evidence="7 8">
        <text>cytidine(34) in tRNA(Ile2) + L-lysine + ATP = lysidine(34) in tRNA(Ile2) + AMP + diphosphate + H(+)</text>
        <dbReference type="Rhea" id="RHEA:43744"/>
        <dbReference type="Rhea" id="RHEA-COMP:10625"/>
        <dbReference type="Rhea" id="RHEA-COMP:10670"/>
        <dbReference type="ChEBI" id="CHEBI:15378"/>
        <dbReference type="ChEBI" id="CHEBI:30616"/>
        <dbReference type="ChEBI" id="CHEBI:32551"/>
        <dbReference type="ChEBI" id="CHEBI:33019"/>
        <dbReference type="ChEBI" id="CHEBI:82748"/>
        <dbReference type="ChEBI" id="CHEBI:83665"/>
        <dbReference type="ChEBI" id="CHEBI:456215"/>
        <dbReference type="EC" id="6.3.4.19"/>
    </reaction>
</comment>
<dbReference type="GO" id="GO:0032267">
    <property type="term" value="F:tRNA(Ile)-lysidine synthase activity"/>
    <property type="evidence" value="ECO:0007669"/>
    <property type="project" value="UniProtKB-EC"/>
</dbReference>
<evidence type="ECO:0000256" key="1">
    <source>
        <dbReference type="ARBA" id="ARBA00004496"/>
    </source>
</evidence>
<dbReference type="EMBL" id="CADCVE010000060">
    <property type="protein sequence ID" value="CAA9457549.1"/>
    <property type="molecule type" value="Genomic_DNA"/>
</dbReference>
<dbReference type="InterPro" id="IPR012795">
    <property type="entry name" value="tRNA_Ile_lys_synt_N"/>
</dbReference>
<comment type="similarity">
    <text evidence="8">Belongs to the tRNA(Ile)-lysidine synthase family.</text>
</comment>
<reference evidence="10" key="1">
    <citation type="submission" date="2020-02" db="EMBL/GenBank/DDBJ databases">
        <authorList>
            <person name="Meier V. D."/>
        </authorList>
    </citation>
    <scope>NUCLEOTIDE SEQUENCE</scope>
    <source>
        <strain evidence="10">AVDCRST_MAG28</strain>
    </source>
</reference>
<dbReference type="SUPFAM" id="SSF82829">
    <property type="entry name" value="MesJ substrate recognition domain-like"/>
    <property type="match status" value="1"/>
</dbReference>
<dbReference type="InterPro" id="IPR012796">
    <property type="entry name" value="Lysidine-tRNA-synth_C"/>
</dbReference>
<dbReference type="InterPro" id="IPR011063">
    <property type="entry name" value="TilS/TtcA_N"/>
</dbReference>
<dbReference type="AlphaFoldDB" id="A0A6J4QWP2"/>
<keyword evidence="3 8" id="KW-0436">Ligase</keyword>
<keyword evidence="4 8" id="KW-0819">tRNA processing</keyword>
<dbReference type="GO" id="GO:0005524">
    <property type="term" value="F:ATP binding"/>
    <property type="evidence" value="ECO:0007669"/>
    <property type="project" value="UniProtKB-UniRule"/>
</dbReference>
<keyword evidence="2 8" id="KW-0963">Cytoplasm</keyword>
<dbReference type="Gene3D" id="3.40.50.620">
    <property type="entry name" value="HUPs"/>
    <property type="match status" value="1"/>
</dbReference>
<dbReference type="EC" id="6.3.4.19" evidence="8"/>
<comment type="subcellular location">
    <subcellularLocation>
        <location evidence="1 8">Cytoplasm</location>
    </subcellularLocation>
</comment>
<evidence type="ECO:0000256" key="4">
    <source>
        <dbReference type="ARBA" id="ARBA00022694"/>
    </source>
</evidence>
<dbReference type="Pfam" id="PF11734">
    <property type="entry name" value="TilS_C"/>
    <property type="match status" value="1"/>
</dbReference>
<organism evidence="10">
    <name type="scientific">uncultured Rubrobacteraceae bacterium</name>
    <dbReference type="NCBI Taxonomy" id="349277"/>
    <lineage>
        <taxon>Bacteria</taxon>
        <taxon>Bacillati</taxon>
        <taxon>Actinomycetota</taxon>
        <taxon>Rubrobacteria</taxon>
        <taxon>Rubrobacterales</taxon>
        <taxon>Rubrobacteraceae</taxon>
        <taxon>environmental samples</taxon>
    </lineage>
</organism>
<feature type="binding site" evidence="8">
    <location>
        <begin position="44"/>
        <end position="49"/>
    </location>
    <ligand>
        <name>ATP</name>
        <dbReference type="ChEBI" id="CHEBI:30616"/>
    </ligand>
</feature>
<evidence type="ECO:0000256" key="6">
    <source>
        <dbReference type="ARBA" id="ARBA00022840"/>
    </source>
</evidence>
<dbReference type="NCBIfam" id="TIGR02432">
    <property type="entry name" value="lysidine_TilS_N"/>
    <property type="match status" value="1"/>
</dbReference>
<keyword evidence="5 8" id="KW-0547">Nucleotide-binding</keyword>
<evidence type="ECO:0000256" key="5">
    <source>
        <dbReference type="ARBA" id="ARBA00022741"/>
    </source>
</evidence>
<dbReference type="PANTHER" id="PTHR43033:SF1">
    <property type="entry name" value="TRNA(ILE)-LYSIDINE SYNTHASE-RELATED"/>
    <property type="match status" value="1"/>
</dbReference>
<accession>A0A6J4QWP2</accession>
<dbReference type="CDD" id="cd01992">
    <property type="entry name" value="TilS_N"/>
    <property type="match status" value="1"/>
</dbReference>
<dbReference type="InterPro" id="IPR012094">
    <property type="entry name" value="tRNA_Ile_lys_synt"/>
</dbReference>
<evidence type="ECO:0000259" key="9">
    <source>
        <dbReference type="SMART" id="SM00977"/>
    </source>
</evidence>
<dbReference type="GO" id="GO:0006400">
    <property type="term" value="P:tRNA modification"/>
    <property type="evidence" value="ECO:0007669"/>
    <property type="project" value="UniProtKB-UniRule"/>
</dbReference>
<proteinExistence type="inferred from homology"/>
<dbReference type="HAMAP" id="MF_01161">
    <property type="entry name" value="tRNA_Ile_lys_synt"/>
    <property type="match status" value="1"/>
</dbReference>
<dbReference type="InterPro" id="IPR014729">
    <property type="entry name" value="Rossmann-like_a/b/a_fold"/>
</dbReference>
<protein>
    <recommendedName>
        <fullName evidence="8">tRNA(Ile)-lysidine synthase</fullName>
        <ecNumber evidence="8">6.3.4.19</ecNumber>
    </recommendedName>
    <alternativeName>
        <fullName evidence="8">tRNA(Ile)-2-lysyl-cytidine synthase</fullName>
    </alternativeName>
    <alternativeName>
        <fullName evidence="8">tRNA(Ile)-lysidine synthetase</fullName>
    </alternativeName>
</protein>
<dbReference type="SUPFAM" id="SSF56037">
    <property type="entry name" value="PheT/TilS domain"/>
    <property type="match status" value="1"/>
</dbReference>
<evidence type="ECO:0000256" key="3">
    <source>
        <dbReference type="ARBA" id="ARBA00022598"/>
    </source>
</evidence>
<evidence type="ECO:0000313" key="10">
    <source>
        <dbReference type="EMBL" id="CAA9457549.1"/>
    </source>
</evidence>
<dbReference type="NCBIfam" id="TIGR02433">
    <property type="entry name" value="lysidine_TilS_C"/>
    <property type="match status" value="1"/>
</dbReference>
<dbReference type="Pfam" id="PF01171">
    <property type="entry name" value="ATP_bind_3"/>
    <property type="match status" value="1"/>
</dbReference>
<evidence type="ECO:0000256" key="2">
    <source>
        <dbReference type="ARBA" id="ARBA00022490"/>
    </source>
</evidence>
<evidence type="ECO:0000256" key="8">
    <source>
        <dbReference type="HAMAP-Rule" id="MF_01161"/>
    </source>
</evidence>
<dbReference type="SMART" id="SM00977">
    <property type="entry name" value="TilS_C"/>
    <property type="match status" value="1"/>
</dbReference>
<dbReference type="GO" id="GO:0005737">
    <property type="term" value="C:cytoplasm"/>
    <property type="evidence" value="ECO:0007669"/>
    <property type="project" value="UniProtKB-SubCell"/>
</dbReference>
<feature type="domain" description="Lysidine-tRNA(Ile) synthetase C-terminal" evidence="9">
    <location>
        <begin position="384"/>
        <end position="457"/>
    </location>
</feature>